<dbReference type="PANTHER" id="PTHR30441:SF4">
    <property type="entry name" value="PROTEIN ASMA"/>
    <property type="match status" value="1"/>
</dbReference>
<accession>A0AAE0TFJ5</accession>
<protein>
    <recommendedName>
        <fullName evidence="3">AsmA domain-containing protein</fullName>
    </recommendedName>
</protein>
<keyword evidence="5" id="KW-1185">Reference proteome</keyword>
<dbReference type="PANTHER" id="PTHR30441">
    <property type="entry name" value="DUF748 DOMAIN-CONTAINING PROTEIN"/>
    <property type="match status" value="1"/>
</dbReference>
<evidence type="ECO:0000256" key="2">
    <source>
        <dbReference type="SAM" id="SignalP"/>
    </source>
</evidence>
<dbReference type="InterPro" id="IPR007844">
    <property type="entry name" value="AsmA"/>
</dbReference>
<feature type="transmembrane region" description="Helical" evidence="1">
    <location>
        <begin position="77"/>
        <end position="94"/>
    </location>
</feature>
<keyword evidence="1" id="KW-0472">Membrane</keyword>
<dbReference type="Pfam" id="PF05170">
    <property type="entry name" value="AsmA"/>
    <property type="match status" value="1"/>
</dbReference>
<reference evidence="4" key="1">
    <citation type="journal article" date="2021" name="Genome Biol. Evol.">
        <title>A High-Quality Reference Genome for a Parasitic Bivalve with Doubly Uniparental Inheritance (Bivalvia: Unionida).</title>
        <authorList>
            <person name="Smith C.H."/>
        </authorList>
    </citation>
    <scope>NUCLEOTIDE SEQUENCE</scope>
    <source>
        <strain evidence="4">CHS0354</strain>
    </source>
</reference>
<evidence type="ECO:0000259" key="3">
    <source>
        <dbReference type="Pfam" id="PF05170"/>
    </source>
</evidence>
<dbReference type="GO" id="GO:0005886">
    <property type="term" value="C:plasma membrane"/>
    <property type="evidence" value="ECO:0007669"/>
    <property type="project" value="TreeGrafter"/>
</dbReference>
<sequence length="571" mass="63413">MIGVIVAFFFVALALVAQNISYTAQENKVRDLITRKTNLDMDIAPYIIQENTLVKLSGVEDYARSSLNMDFPNEERVVLGIIVLALVIINLINIGSYRSEIEKIAADSGVKLKLEGDISHSVMHRISLELDDVVIYESTQDGAPEFVRVKKLRVSISPFALLTSKTVHINRAVLTDTTVTNRIYADGSSTISRFTGGLPKSPPPPPNPNPIDIFAYNLQADELNIENIAFRNINLPRKQEFTASGVTLRASDVNLDRNSVLRLSFNTQITNNGKPELIFDAVLSTQFRLNRTERIFTAENFTFDGELTYKGFDRQKINLNIPAAEFNINALALKPTQAGFSIGDMLSGTLYAEGTFKNDTAAKFKLQTDIPDAKPLLQKATGKAYKSRTPLPLLLGVEGSFAKQTLSVKFVSLESGSTSVRIQPISFNVQDKTYRASLNITSRNLKQILDSVDMNLLRDNIRIDLKSDFKGDIEHGQHKATLNGSADELNLRLDASSKGTDNKNLALALGMEVVSPDVVKLLKKVSADVGYPAKIPLKTTLKTEVQLTDDQVNLNQFRFELNDNFFDYRIR</sequence>
<evidence type="ECO:0000313" key="4">
    <source>
        <dbReference type="EMBL" id="KAK3608783.1"/>
    </source>
</evidence>
<keyword evidence="2" id="KW-0732">Signal</keyword>
<proteinExistence type="predicted"/>
<reference evidence="4" key="3">
    <citation type="submission" date="2023-05" db="EMBL/GenBank/DDBJ databases">
        <authorList>
            <person name="Smith C.H."/>
        </authorList>
    </citation>
    <scope>NUCLEOTIDE SEQUENCE</scope>
    <source>
        <strain evidence="4">CHS0354</strain>
        <tissue evidence="4">Mantle</tissue>
    </source>
</reference>
<keyword evidence="1" id="KW-1133">Transmembrane helix</keyword>
<comment type="caution">
    <text evidence="4">The sequence shown here is derived from an EMBL/GenBank/DDBJ whole genome shotgun (WGS) entry which is preliminary data.</text>
</comment>
<name>A0AAE0TFJ5_9BIVA</name>
<reference evidence="4" key="2">
    <citation type="journal article" date="2021" name="Genome Biol. Evol.">
        <title>Developing a high-quality reference genome for a parasitic bivalve with doubly uniparental inheritance (Bivalvia: Unionida).</title>
        <authorList>
            <person name="Smith C.H."/>
        </authorList>
    </citation>
    <scope>NUCLEOTIDE SEQUENCE</scope>
    <source>
        <strain evidence="4">CHS0354</strain>
        <tissue evidence="4">Mantle</tissue>
    </source>
</reference>
<organism evidence="4 5">
    <name type="scientific">Potamilus streckersoni</name>
    <dbReference type="NCBI Taxonomy" id="2493646"/>
    <lineage>
        <taxon>Eukaryota</taxon>
        <taxon>Metazoa</taxon>
        <taxon>Spiralia</taxon>
        <taxon>Lophotrochozoa</taxon>
        <taxon>Mollusca</taxon>
        <taxon>Bivalvia</taxon>
        <taxon>Autobranchia</taxon>
        <taxon>Heteroconchia</taxon>
        <taxon>Palaeoheterodonta</taxon>
        <taxon>Unionida</taxon>
        <taxon>Unionoidea</taxon>
        <taxon>Unionidae</taxon>
        <taxon>Ambleminae</taxon>
        <taxon>Lampsilini</taxon>
        <taxon>Potamilus</taxon>
    </lineage>
</organism>
<feature type="domain" description="AsmA" evidence="3">
    <location>
        <begin position="79"/>
        <end position="194"/>
    </location>
</feature>
<dbReference type="Proteomes" id="UP001195483">
    <property type="component" value="Unassembled WGS sequence"/>
</dbReference>
<dbReference type="AlphaFoldDB" id="A0AAE0TFJ5"/>
<evidence type="ECO:0000313" key="5">
    <source>
        <dbReference type="Proteomes" id="UP001195483"/>
    </source>
</evidence>
<evidence type="ECO:0000256" key="1">
    <source>
        <dbReference type="SAM" id="Phobius"/>
    </source>
</evidence>
<keyword evidence="1" id="KW-0812">Transmembrane</keyword>
<dbReference type="InterPro" id="IPR052894">
    <property type="entry name" value="AsmA-related"/>
</dbReference>
<feature type="chain" id="PRO_5042134344" description="AsmA domain-containing protein" evidence="2">
    <location>
        <begin position="18"/>
        <end position="571"/>
    </location>
</feature>
<feature type="signal peptide" evidence="2">
    <location>
        <begin position="1"/>
        <end position="17"/>
    </location>
</feature>
<dbReference type="EMBL" id="JAEAOA010000469">
    <property type="protein sequence ID" value="KAK3608783.1"/>
    <property type="molecule type" value="Genomic_DNA"/>
</dbReference>
<dbReference type="GO" id="GO:0090313">
    <property type="term" value="P:regulation of protein targeting to membrane"/>
    <property type="evidence" value="ECO:0007669"/>
    <property type="project" value="TreeGrafter"/>
</dbReference>
<gene>
    <name evidence="4" type="ORF">CHS0354_006824</name>
</gene>